<name>A0ABW2HQE4_9ACTN</name>
<keyword evidence="3 7" id="KW-0547">Nucleotide-binding</keyword>
<evidence type="ECO:0000313" key="9">
    <source>
        <dbReference type="EMBL" id="MFC7274710.1"/>
    </source>
</evidence>
<comment type="similarity">
    <text evidence="1 7">Belongs to the aminoglycoside phosphotransferase family.</text>
</comment>
<keyword evidence="10" id="KW-1185">Reference proteome</keyword>
<evidence type="ECO:0000313" key="10">
    <source>
        <dbReference type="Proteomes" id="UP001596548"/>
    </source>
</evidence>
<dbReference type="PANTHER" id="PTHR21310">
    <property type="entry name" value="AMINOGLYCOSIDE PHOSPHOTRANSFERASE-RELATED-RELATED"/>
    <property type="match status" value="1"/>
</dbReference>
<keyword evidence="5 7" id="KW-0067">ATP-binding</keyword>
<keyword evidence="6 7" id="KW-0046">Antibiotic resistance</keyword>
<dbReference type="InterPro" id="IPR002575">
    <property type="entry name" value="Aminoglycoside_PTrfase"/>
</dbReference>
<comment type="caution">
    <text evidence="9">The sequence shown here is derived from an EMBL/GenBank/DDBJ whole genome shotgun (WGS) entry which is preliminary data.</text>
</comment>
<dbReference type="CDD" id="cd05150">
    <property type="entry name" value="APH"/>
    <property type="match status" value="1"/>
</dbReference>
<evidence type="ECO:0000256" key="7">
    <source>
        <dbReference type="PIRNR" id="PIRNR000706"/>
    </source>
</evidence>
<dbReference type="Pfam" id="PF01636">
    <property type="entry name" value="APH"/>
    <property type="match status" value="1"/>
</dbReference>
<organism evidence="9 10">
    <name type="scientific">Paractinoplanes rhizophilus</name>
    <dbReference type="NCBI Taxonomy" id="1416877"/>
    <lineage>
        <taxon>Bacteria</taxon>
        <taxon>Bacillati</taxon>
        <taxon>Actinomycetota</taxon>
        <taxon>Actinomycetes</taxon>
        <taxon>Micromonosporales</taxon>
        <taxon>Micromonosporaceae</taxon>
        <taxon>Paractinoplanes</taxon>
    </lineage>
</organism>
<reference evidence="10" key="1">
    <citation type="journal article" date="2019" name="Int. J. Syst. Evol. Microbiol.">
        <title>The Global Catalogue of Microorganisms (GCM) 10K type strain sequencing project: providing services to taxonomists for standard genome sequencing and annotation.</title>
        <authorList>
            <consortium name="The Broad Institute Genomics Platform"/>
            <consortium name="The Broad Institute Genome Sequencing Center for Infectious Disease"/>
            <person name="Wu L."/>
            <person name="Ma J."/>
        </authorList>
    </citation>
    <scope>NUCLEOTIDE SEQUENCE [LARGE SCALE GENOMIC DNA]</scope>
    <source>
        <strain evidence="10">XZYJT-10</strain>
    </source>
</reference>
<dbReference type="InterPro" id="IPR051678">
    <property type="entry name" value="AGP_Transferase"/>
</dbReference>
<dbReference type="SUPFAM" id="SSF56112">
    <property type="entry name" value="Protein kinase-like (PK-like)"/>
    <property type="match status" value="1"/>
</dbReference>
<evidence type="ECO:0000256" key="5">
    <source>
        <dbReference type="ARBA" id="ARBA00022840"/>
    </source>
</evidence>
<evidence type="ECO:0000256" key="1">
    <source>
        <dbReference type="ARBA" id="ARBA00006219"/>
    </source>
</evidence>
<evidence type="ECO:0000256" key="3">
    <source>
        <dbReference type="ARBA" id="ARBA00022741"/>
    </source>
</evidence>
<dbReference type="InterPro" id="IPR024165">
    <property type="entry name" value="Kan/Strep_kinase"/>
</dbReference>
<evidence type="ECO:0000256" key="2">
    <source>
        <dbReference type="ARBA" id="ARBA00022679"/>
    </source>
</evidence>
<proteinExistence type="inferred from homology"/>
<dbReference type="EMBL" id="JBHTBJ010000006">
    <property type="protein sequence ID" value="MFC7274710.1"/>
    <property type="molecule type" value="Genomic_DNA"/>
</dbReference>
<dbReference type="PANTHER" id="PTHR21310:SF41">
    <property type="entry name" value="3'-PHOSPHOTRANSFERASE, PUTATIVE-RELATED"/>
    <property type="match status" value="1"/>
</dbReference>
<evidence type="ECO:0000259" key="8">
    <source>
        <dbReference type="Pfam" id="PF01636"/>
    </source>
</evidence>
<keyword evidence="2 7" id="KW-0808">Transferase</keyword>
<dbReference type="RefSeq" id="WP_378966956.1">
    <property type="nucleotide sequence ID" value="NZ_JBHTBJ010000006.1"/>
</dbReference>
<dbReference type="PIRSF" id="PIRSF000706">
    <property type="entry name" value="Kanamycin_kin"/>
    <property type="match status" value="1"/>
</dbReference>
<dbReference type="Proteomes" id="UP001596548">
    <property type="component" value="Unassembled WGS sequence"/>
</dbReference>
<gene>
    <name evidence="9" type="ORF">ACFQS1_12010</name>
</gene>
<protein>
    <submittedName>
        <fullName evidence="9">Phosphotransferase</fullName>
    </submittedName>
</protein>
<accession>A0ABW2HQE4</accession>
<feature type="domain" description="Aminoglycoside phosphotransferase" evidence="8">
    <location>
        <begin position="49"/>
        <end position="253"/>
    </location>
</feature>
<dbReference type="Gene3D" id="3.90.1200.10">
    <property type="match status" value="1"/>
</dbReference>
<dbReference type="InterPro" id="IPR011009">
    <property type="entry name" value="Kinase-like_dom_sf"/>
</dbReference>
<keyword evidence="4 7" id="KW-0418">Kinase</keyword>
<evidence type="ECO:0000256" key="6">
    <source>
        <dbReference type="ARBA" id="ARBA00023251"/>
    </source>
</evidence>
<evidence type="ECO:0000256" key="4">
    <source>
        <dbReference type="ARBA" id="ARBA00022777"/>
    </source>
</evidence>
<sequence length="262" mass="29203">MAELSAVQPPETVFDDVEVPAVIHRIARGRPLRPVWRNALGGLTYEMPGFFVKFAPEGSGLPLRQEAERLAWASRFTPVPRVVDAGEDASGFWMLTEALPGRSAVDARWRANPEKAVQAIAYGLRQLHENLPVDECPFDWGVEYRLERSPRDLSHADEPHRSIPIDVAWARATDPPPVDQLVVCHGDACSPNTLLGDDGEWSGHVDLAALGTADRWADLAVASWALNWNYGPGWEPLFFTTYGIEPDPERIAYYRLLWDLGP</sequence>
<dbReference type="Gene3D" id="3.30.200.20">
    <property type="entry name" value="Phosphorylase Kinase, domain 1"/>
    <property type="match status" value="1"/>
</dbReference>